<dbReference type="PANTHER" id="PTHR24279:SF120">
    <property type="entry name" value="CYTOCHROME P450"/>
    <property type="match status" value="1"/>
</dbReference>
<comment type="cofactor">
    <cofactor evidence="1 11">
        <name>heme</name>
        <dbReference type="ChEBI" id="CHEBI:30413"/>
    </cofactor>
</comment>
<evidence type="ECO:0000256" key="4">
    <source>
        <dbReference type="ARBA" id="ARBA00004406"/>
    </source>
</evidence>
<dbReference type="Gene3D" id="1.10.630.10">
    <property type="entry name" value="Cytochrome P450"/>
    <property type="match status" value="1"/>
</dbReference>
<keyword evidence="6 11" id="KW-0349">Heme</keyword>
<dbReference type="PROSITE" id="PS00086">
    <property type="entry name" value="CYTOCHROME_P450"/>
    <property type="match status" value="1"/>
</dbReference>
<dbReference type="SUPFAM" id="SSF48264">
    <property type="entry name" value="Cytochrome P450"/>
    <property type="match status" value="1"/>
</dbReference>
<keyword evidence="13" id="KW-0472">Membrane</keyword>
<keyword evidence="13" id="KW-1133">Transmembrane helix</keyword>
<dbReference type="InterPro" id="IPR001128">
    <property type="entry name" value="Cyt_P450"/>
</dbReference>
<dbReference type="GO" id="GO:0020037">
    <property type="term" value="F:heme binding"/>
    <property type="evidence" value="ECO:0007669"/>
    <property type="project" value="InterPro"/>
</dbReference>
<dbReference type="Pfam" id="PF00067">
    <property type="entry name" value="p450"/>
    <property type="match status" value="1"/>
</dbReference>
<evidence type="ECO:0008006" key="15">
    <source>
        <dbReference type="Google" id="ProtNLM"/>
    </source>
</evidence>
<accession>A0A1Y1KKC0</accession>
<dbReference type="InterPro" id="IPR050479">
    <property type="entry name" value="CYP11_CYP27_families"/>
</dbReference>
<feature type="transmembrane region" description="Helical" evidence="13">
    <location>
        <begin position="6"/>
        <end position="24"/>
    </location>
</feature>
<keyword evidence="9 11" id="KW-0408">Iron</keyword>
<sequence>MLIELLRIQDICAILALIIMYIVVGYRPPWLWKHIEKRQMTIADIPGPLSIPFLGTRWIFWFKNYSISKLHEVYADLFLQYGPIIKEETLFNIPVVSVVKRCDIERVLKSSGKYPVRPPTEAIAHYRRSRPDRYASGGIVNEQGVVWHHLRMNLTSELTSTRTIAGFAPVIDQIVEEWCSLIKLQRVSGKYIKDLKPLAERLGLEVTCALVLGRRMGFLQPNGTSPTTQALSVAVHEHFLACRDTFYGLPFWKVWQTPAYNHLVRGEEAIYTLALELIESANEETEQSAIFQSVLRANIDNREKTVAIVDFIAAGIYTLGNSVVFLLHLIASHEECQRKLLDDLNNGSTTYLKACINEAFRIIPTAYCLARVTEQDLELSGYYLKAGTVVLCHAGLACQGNDNFQDAHLFNPDRWIGESKANTVSTATYLVIPFGIGKRICPGRRFVEQVLVSLLSNVVREFHFTCIDDLKLQFEFLLAPKGPVAMNFVDQNI</sequence>
<comment type="subcellular location">
    <subcellularLocation>
        <location evidence="4">Endoplasmic reticulum membrane</location>
        <topology evidence="4">Peripheral membrane protein</topology>
    </subcellularLocation>
    <subcellularLocation>
        <location evidence="3">Microsome membrane</location>
        <topology evidence="3">Peripheral membrane protein</topology>
    </subcellularLocation>
</comment>
<dbReference type="GO" id="GO:0004497">
    <property type="term" value="F:monooxygenase activity"/>
    <property type="evidence" value="ECO:0007669"/>
    <property type="project" value="UniProtKB-KW"/>
</dbReference>
<dbReference type="GO" id="GO:0016705">
    <property type="term" value="F:oxidoreductase activity, acting on paired donors, with incorporation or reduction of molecular oxygen"/>
    <property type="evidence" value="ECO:0007669"/>
    <property type="project" value="InterPro"/>
</dbReference>
<proteinExistence type="inferred from homology"/>
<evidence type="ECO:0000256" key="5">
    <source>
        <dbReference type="ARBA" id="ARBA00010617"/>
    </source>
</evidence>
<evidence type="ECO:0000256" key="13">
    <source>
        <dbReference type="SAM" id="Phobius"/>
    </source>
</evidence>
<evidence type="ECO:0000256" key="8">
    <source>
        <dbReference type="ARBA" id="ARBA00023002"/>
    </source>
</evidence>
<keyword evidence="10 12" id="KW-0503">Monooxygenase</keyword>
<evidence type="ECO:0000256" key="11">
    <source>
        <dbReference type="PIRSR" id="PIRSR602403-1"/>
    </source>
</evidence>
<dbReference type="EMBL" id="GEZM01086560">
    <property type="protein sequence ID" value="JAV59248.1"/>
    <property type="molecule type" value="Transcribed_RNA"/>
</dbReference>
<evidence type="ECO:0000256" key="6">
    <source>
        <dbReference type="ARBA" id="ARBA00022617"/>
    </source>
</evidence>
<evidence type="ECO:0000256" key="1">
    <source>
        <dbReference type="ARBA" id="ARBA00001971"/>
    </source>
</evidence>
<dbReference type="InterPro" id="IPR036396">
    <property type="entry name" value="Cyt_P450_sf"/>
</dbReference>
<comment type="function">
    <text evidence="2">May be involved in the metabolism of insect hormones and in the breakdown of synthetic insecticides.</text>
</comment>
<evidence type="ECO:0000256" key="10">
    <source>
        <dbReference type="ARBA" id="ARBA00023033"/>
    </source>
</evidence>
<evidence type="ECO:0000256" key="7">
    <source>
        <dbReference type="ARBA" id="ARBA00022723"/>
    </source>
</evidence>
<comment type="similarity">
    <text evidence="5 12">Belongs to the cytochrome P450 family.</text>
</comment>
<keyword evidence="7 11" id="KW-0479">Metal-binding</keyword>
<evidence type="ECO:0000256" key="12">
    <source>
        <dbReference type="RuleBase" id="RU000461"/>
    </source>
</evidence>
<evidence type="ECO:0000313" key="14">
    <source>
        <dbReference type="EMBL" id="JAV59247.1"/>
    </source>
</evidence>
<dbReference type="PRINTS" id="PR00465">
    <property type="entry name" value="EP450IV"/>
</dbReference>
<name>A0A1Y1KKC0_PHOPY</name>
<reference evidence="14" key="1">
    <citation type="journal article" date="2016" name="Sci. Rep.">
        <title>Molecular characterization of firefly nuptial gifts: a multi-omics approach sheds light on postcopulatory sexual selection.</title>
        <authorList>
            <person name="Al-Wathiqui N."/>
            <person name="Fallon T.R."/>
            <person name="South A."/>
            <person name="Weng J.K."/>
            <person name="Lewis S.M."/>
        </authorList>
    </citation>
    <scope>NUCLEOTIDE SEQUENCE</scope>
</reference>
<dbReference type="PANTHER" id="PTHR24279">
    <property type="entry name" value="CYTOCHROME P450"/>
    <property type="match status" value="1"/>
</dbReference>
<dbReference type="AlphaFoldDB" id="A0A1Y1KKC0"/>
<evidence type="ECO:0000256" key="3">
    <source>
        <dbReference type="ARBA" id="ARBA00004174"/>
    </source>
</evidence>
<dbReference type="GO" id="GO:0005506">
    <property type="term" value="F:iron ion binding"/>
    <property type="evidence" value="ECO:0007669"/>
    <property type="project" value="InterPro"/>
</dbReference>
<keyword evidence="13" id="KW-0812">Transmembrane</keyword>
<protein>
    <recommendedName>
        <fullName evidence="15">Cytochrome P450</fullName>
    </recommendedName>
</protein>
<organism evidence="14">
    <name type="scientific">Photinus pyralis</name>
    <name type="common">Common eastern firefly</name>
    <name type="synonym">Lampyris pyralis</name>
    <dbReference type="NCBI Taxonomy" id="7054"/>
    <lineage>
        <taxon>Eukaryota</taxon>
        <taxon>Metazoa</taxon>
        <taxon>Ecdysozoa</taxon>
        <taxon>Arthropoda</taxon>
        <taxon>Hexapoda</taxon>
        <taxon>Insecta</taxon>
        <taxon>Pterygota</taxon>
        <taxon>Neoptera</taxon>
        <taxon>Endopterygota</taxon>
        <taxon>Coleoptera</taxon>
        <taxon>Polyphaga</taxon>
        <taxon>Elateriformia</taxon>
        <taxon>Elateroidea</taxon>
        <taxon>Lampyridae</taxon>
        <taxon>Lampyrinae</taxon>
        <taxon>Photinus</taxon>
    </lineage>
</organism>
<dbReference type="EMBL" id="GEZM01086561">
    <property type="protein sequence ID" value="JAV59247.1"/>
    <property type="molecule type" value="Transcribed_RNA"/>
</dbReference>
<dbReference type="GO" id="GO:0005789">
    <property type="term" value="C:endoplasmic reticulum membrane"/>
    <property type="evidence" value="ECO:0007669"/>
    <property type="project" value="UniProtKB-SubCell"/>
</dbReference>
<keyword evidence="8 12" id="KW-0560">Oxidoreductase</keyword>
<evidence type="ECO:0000256" key="2">
    <source>
        <dbReference type="ARBA" id="ARBA00003690"/>
    </source>
</evidence>
<evidence type="ECO:0000256" key="9">
    <source>
        <dbReference type="ARBA" id="ARBA00023004"/>
    </source>
</evidence>
<dbReference type="InterPro" id="IPR017972">
    <property type="entry name" value="Cyt_P450_CS"/>
</dbReference>
<dbReference type="InterPro" id="IPR002403">
    <property type="entry name" value="Cyt_P450_E_grp-IV"/>
</dbReference>
<feature type="binding site" description="axial binding residue" evidence="11">
    <location>
        <position position="441"/>
    </location>
    <ligand>
        <name>heme</name>
        <dbReference type="ChEBI" id="CHEBI:30413"/>
    </ligand>
    <ligandPart>
        <name>Fe</name>
        <dbReference type="ChEBI" id="CHEBI:18248"/>
    </ligandPart>
</feature>